<evidence type="ECO:0000313" key="2">
    <source>
        <dbReference type="EMBL" id="SDC26545.1"/>
    </source>
</evidence>
<accession>A0A1G6K7H3</accession>
<keyword evidence="3" id="KW-1185">Reference proteome</keyword>
<proteinExistence type="predicted"/>
<organism evidence="2 3">
    <name type="scientific">Paraburkholderia lycopersici</name>
    <dbReference type="NCBI Taxonomy" id="416944"/>
    <lineage>
        <taxon>Bacteria</taxon>
        <taxon>Pseudomonadati</taxon>
        <taxon>Pseudomonadota</taxon>
        <taxon>Betaproteobacteria</taxon>
        <taxon>Burkholderiales</taxon>
        <taxon>Burkholderiaceae</taxon>
        <taxon>Paraburkholderia</taxon>
    </lineage>
</organism>
<sequence length="366" mass="39628">MFYGTATTLSGIEVKTGNGWPPWFALPLCCSGRLAGSGCKNGTVGWFGAVGFNQLRVIFAAMDTRQASRPAVVNTSNAMTPSSGPPRHSAISPARSVTPKRRTGTTTPVHAKASCMPVWVGVALVPARAPRPRHALRGATTVAEDTAQANSNCINEVSCAFRNACLKAFSSMPNLQNARIVTPIMRLAILLNRQGFPALQPYFLIAAGLGLHLGCAAFSCISCTKWRRAPHHVLRVVGAMPCRVGIGSTEKDLRGGIKISPRAGAPSPKPIELRRKFGVTPRDSAPRASENTDKNLGNRAVNRLFPMIRPRLLGLRSRRRHKKTRPMARFAGRQATAVSGRLAEPSRQRERNVLFDAFERSHVART</sequence>
<gene>
    <name evidence="2" type="ORF">SAMN05421548_105114</name>
</gene>
<feature type="region of interest" description="Disordered" evidence="1">
    <location>
        <begin position="75"/>
        <end position="108"/>
    </location>
</feature>
<name>A0A1G6K7H3_9BURK</name>
<evidence type="ECO:0000313" key="3">
    <source>
        <dbReference type="Proteomes" id="UP000198908"/>
    </source>
</evidence>
<dbReference type="AlphaFoldDB" id="A0A1G6K7H3"/>
<evidence type="ECO:0000256" key="1">
    <source>
        <dbReference type="SAM" id="MobiDB-lite"/>
    </source>
</evidence>
<protein>
    <submittedName>
        <fullName evidence="2">Uncharacterized protein</fullName>
    </submittedName>
</protein>
<dbReference type="STRING" id="416944.SAMN05421548_105114"/>
<reference evidence="3" key="1">
    <citation type="submission" date="2016-09" db="EMBL/GenBank/DDBJ databases">
        <authorList>
            <person name="Varghese N."/>
            <person name="Submissions S."/>
        </authorList>
    </citation>
    <scope>NUCLEOTIDE SEQUENCE [LARGE SCALE GENOMIC DNA]</scope>
    <source>
        <strain evidence="3">TNe-862</strain>
    </source>
</reference>
<dbReference type="Proteomes" id="UP000198908">
    <property type="component" value="Unassembled WGS sequence"/>
</dbReference>
<dbReference type="EMBL" id="FMYQ01000005">
    <property type="protein sequence ID" value="SDC26545.1"/>
    <property type="molecule type" value="Genomic_DNA"/>
</dbReference>